<feature type="transmembrane region" description="Helical" evidence="8">
    <location>
        <begin position="186"/>
        <end position="203"/>
    </location>
</feature>
<keyword evidence="7" id="KW-0460">Magnesium</keyword>
<evidence type="ECO:0000256" key="3">
    <source>
        <dbReference type="ARBA" id="ARBA00022679"/>
    </source>
</evidence>
<evidence type="ECO:0000256" key="7">
    <source>
        <dbReference type="PIRSR" id="PIRSR600715-1"/>
    </source>
</evidence>
<feature type="transmembrane region" description="Helical" evidence="8">
    <location>
        <begin position="287"/>
        <end position="307"/>
    </location>
</feature>
<reference evidence="9 10" key="1">
    <citation type="submission" date="2019-11" db="EMBL/GenBank/DDBJ databases">
        <title>Genome sequences of 17 halophilic strains isolated from different environments.</title>
        <authorList>
            <person name="Furrow R.E."/>
        </authorList>
    </citation>
    <scope>NUCLEOTIDE SEQUENCE [LARGE SCALE GENOMIC DNA]</scope>
    <source>
        <strain evidence="9 10">22507_15_FS</strain>
    </source>
</reference>
<evidence type="ECO:0000313" key="10">
    <source>
        <dbReference type="Proteomes" id="UP000460751"/>
    </source>
</evidence>
<dbReference type="GO" id="GO:0071555">
    <property type="term" value="P:cell wall organization"/>
    <property type="evidence" value="ECO:0007669"/>
    <property type="project" value="TreeGrafter"/>
</dbReference>
<dbReference type="RefSeq" id="WP_160897753.1">
    <property type="nucleotide sequence ID" value="NZ_WMEX01000001.1"/>
</dbReference>
<sequence length="337" mass="35768">MSTQPLLIMGAFIVTTVLTGAFRRYALSRSLIDVPNARSSHQVPTPRGGGLAVVIVVLAALALMPWSASLEPRVGIALGGAGLIVASVGFLDDHAHVAARWRLLGHFLAAGWGLYWLGGLPAIVLWQAPVDLGLAGHLLAAVFLVWLLNLYNFMDGINGIAGIELITVALGGMIVGAVAGVQQADLLLAVLIASGLGFLAWNFPQARIFMGDACSGFLGLVLGLIAVWQGLLQAELFIAWVILLGTFLVDATLTLLRRILRGEPFYEAHRSHAYQVASRHYGSHAPVSLAFGLINLLWLTPMALLLLKTTVPPALILTAAFAPLVIIALWFRAGASE</sequence>
<comment type="cofactor">
    <cofactor evidence="7">
        <name>Mg(2+)</name>
        <dbReference type="ChEBI" id="CHEBI:18420"/>
    </cofactor>
</comment>
<proteinExistence type="predicted"/>
<keyword evidence="5 8" id="KW-1133">Transmembrane helix</keyword>
<accession>A0A9X4Y938</accession>
<dbReference type="OrthoDB" id="9783652at2"/>
<dbReference type="PANTHER" id="PTHR22926:SF3">
    <property type="entry name" value="UNDECAPRENYL-PHOSPHATE ALPHA-N-ACETYLGLUCOSAMINYL 1-PHOSPHATE TRANSFERASE"/>
    <property type="match status" value="1"/>
</dbReference>
<feature type="transmembrane region" description="Helical" evidence="8">
    <location>
        <begin position="48"/>
        <end position="68"/>
    </location>
</feature>
<keyword evidence="3 9" id="KW-0808">Transferase</keyword>
<comment type="subcellular location">
    <subcellularLocation>
        <location evidence="1">Cell membrane</location>
        <topology evidence="1">Multi-pass membrane protein</topology>
    </subcellularLocation>
</comment>
<dbReference type="Proteomes" id="UP000460751">
    <property type="component" value="Unassembled WGS sequence"/>
</dbReference>
<keyword evidence="2" id="KW-1003">Cell membrane</keyword>
<comment type="caution">
    <text evidence="9">The sequence shown here is derived from an EMBL/GenBank/DDBJ whole genome shotgun (WGS) entry which is preliminary data.</text>
</comment>
<dbReference type="CDD" id="cd06854">
    <property type="entry name" value="GT_WbpL_WbcO_like"/>
    <property type="match status" value="1"/>
</dbReference>
<keyword evidence="6 8" id="KW-0472">Membrane</keyword>
<evidence type="ECO:0000256" key="5">
    <source>
        <dbReference type="ARBA" id="ARBA00022989"/>
    </source>
</evidence>
<evidence type="ECO:0000256" key="8">
    <source>
        <dbReference type="SAM" id="Phobius"/>
    </source>
</evidence>
<dbReference type="GO" id="GO:0044038">
    <property type="term" value="P:cell wall macromolecule biosynthetic process"/>
    <property type="evidence" value="ECO:0007669"/>
    <property type="project" value="TreeGrafter"/>
</dbReference>
<feature type="transmembrane region" description="Helical" evidence="8">
    <location>
        <begin position="160"/>
        <end position="180"/>
    </location>
</feature>
<dbReference type="AlphaFoldDB" id="A0A9X4Y938"/>
<feature type="transmembrane region" description="Helical" evidence="8">
    <location>
        <begin position="313"/>
        <end position="331"/>
    </location>
</feature>
<dbReference type="InterPro" id="IPR000715">
    <property type="entry name" value="Glycosyl_transferase_4"/>
</dbReference>
<feature type="transmembrane region" description="Helical" evidence="8">
    <location>
        <begin position="74"/>
        <end position="91"/>
    </location>
</feature>
<keyword evidence="10" id="KW-1185">Reference proteome</keyword>
<evidence type="ECO:0000256" key="2">
    <source>
        <dbReference type="ARBA" id="ARBA00022475"/>
    </source>
</evidence>
<feature type="binding site" evidence="7">
    <location>
        <position position="212"/>
    </location>
    <ligand>
        <name>Mg(2+)</name>
        <dbReference type="ChEBI" id="CHEBI:18420"/>
    </ligand>
</feature>
<feature type="binding site" evidence="7">
    <location>
        <position position="152"/>
    </location>
    <ligand>
        <name>Mg(2+)</name>
        <dbReference type="ChEBI" id="CHEBI:18420"/>
    </ligand>
</feature>
<dbReference type="PANTHER" id="PTHR22926">
    <property type="entry name" value="PHOSPHO-N-ACETYLMURAMOYL-PENTAPEPTIDE-TRANSFERASE"/>
    <property type="match status" value="1"/>
</dbReference>
<dbReference type="GO" id="GO:0005886">
    <property type="term" value="C:plasma membrane"/>
    <property type="evidence" value="ECO:0007669"/>
    <property type="project" value="UniProtKB-SubCell"/>
</dbReference>
<feature type="transmembrane region" description="Helical" evidence="8">
    <location>
        <begin position="132"/>
        <end position="153"/>
    </location>
</feature>
<dbReference type="GO" id="GO:0046872">
    <property type="term" value="F:metal ion binding"/>
    <property type="evidence" value="ECO:0007669"/>
    <property type="project" value="UniProtKB-KW"/>
</dbReference>
<keyword evidence="7" id="KW-0479">Metal-binding</keyword>
<protein>
    <submittedName>
        <fullName evidence="9">Glycosyl transferase</fullName>
    </submittedName>
</protein>
<organism evidence="9 10">
    <name type="scientific">Vreelandella halophila</name>
    <dbReference type="NCBI Taxonomy" id="86177"/>
    <lineage>
        <taxon>Bacteria</taxon>
        <taxon>Pseudomonadati</taxon>
        <taxon>Pseudomonadota</taxon>
        <taxon>Gammaproteobacteria</taxon>
        <taxon>Oceanospirillales</taxon>
        <taxon>Halomonadaceae</taxon>
        <taxon>Vreelandella</taxon>
    </lineage>
</organism>
<dbReference type="EMBL" id="WMEX01000001">
    <property type="protein sequence ID" value="MYL25276.1"/>
    <property type="molecule type" value="Genomic_DNA"/>
</dbReference>
<evidence type="ECO:0000256" key="1">
    <source>
        <dbReference type="ARBA" id="ARBA00004651"/>
    </source>
</evidence>
<dbReference type="Pfam" id="PF00953">
    <property type="entry name" value="Glycos_transf_4"/>
    <property type="match status" value="1"/>
</dbReference>
<evidence type="ECO:0000256" key="4">
    <source>
        <dbReference type="ARBA" id="ARBA00022692"/>
    </source>
</evidence>
<keyword evidence="4 8" id="KW-0812">Transmembrane</keyword>
<evidence type="ECO:0000256" key="6">
    <source>
        <dbReference type="ARBA" id="ARBA00023136"/>
    </source>
</evidence>
<feature type="transmembrane region" description="Helical" evidence="8">
    <location>
        <begin position="6"/>
        <end position="27"/>
    </location>
</feature>
<dbReference type="GO" id="GO:0009103">
    <property type="term" value="P:lipopolysaccharide biosynthetic process"/>
    <property type="evidence" value="ECO:0007669"/>
    <property type="project" value="TreeGrafter"/>
</dbReference>
<dbReference type="GO" id="GO:0016780">
    <property type="term" value="F:phosphotransferase activity, for other substituted phosphate groups"/>
    <property type="evidence" value="ECO:0007669"/>
    <property type="project" value="InterPro"/>
</dbReference>
<evidence type="ECO:0000313" key="9">
    <source>
        <dbReference type="EMBL" id="MYL25276.1"/>
    </source>
</evidence>
<gene>
    <name evidence="9" type="ORF">GLW01_00560</name>
</gene>
<feature type="transmembrane region" description="Helical" evidence="8">
    <location>
        <begin position="237"/>
        <end position="256"/>
    </location>
</feature>
<name>A0A9X4Y938_9GAMM</name>
<feature type="transmembrane region" description="Helical" evidence="8">
    <location>
        <begin position="210"/>
        <end position="231"/>
    </location>
</feature>
<feature type="transmembrane region" description="Helical" evidence="8">
    <location>
        <begin position="103"/>
        <end position="126"/>
    </location>
</feature>